<keyword evidence="3" id="KW-1185">Reference proteome</keyword>
<organism evidence="2 3">
    <name type="scientific">Sulfurifustis variabilis</name>
    <dbReference type="NCBI Taxonomy" id="1675686"/>
    <lineage>
        <taxon>Bacteria</taxon>
        <taxon>Pseudomonadati</taxon>
        <taxon>Pseudomonadota</taxon>
        <taxon>Gammaproteobacteria</taxon>
        <taxon>Acidiferrobacterales</taxon>
        <taxon>Acidiferrobacteraceae</taxon>
        <taxon>Sulfurifustis</taxon>
    </lineage>
</organism>
<keyword evidence="1" id="KW-0812">Transmembrane</keyword>
<feature type="transmembrane region" description="Helical" evidence="1">
    <location>
        <begin position="6"/>
        <end position="24"/>
    </location>
</feature>
<name>A0A1B4V300_9GAMM</name>
<keyword evidence="1" id="KW-0472">Membrane</keyword>
<evidence type="ECO:0008006" key="4">
    <source>
        <dbReference type="Google" id="ProtNLM"/>
    </source>
</evidence>
<feature type="transmembrane region" description="Helical" evidence="1">
    <location>
        <begin position="36"/>
        <end position="54"/>
    </location>
</feature>
<dbReference type="EMBL" id="AP014936">
    <property type="protein sequence ID" value="BAU46842.1"/>
    <property type="molecule type" value="Genomic_DNA"/>
</dbReference>
<dbReference type="RefSeq" id="WP_096457666.1">
    <property type="nucleotide sequence ID" value="NZ_AP014936.1"/>
</dbReference>
<accession>A0A1B4V300</accession>
<keyword evidence="1" id="KW-1133">Transmembrane helix</keyword>
<dbReference type="Proteomes" id="UP000218899">
    <property type="component" value="Chromosome"/>
</dbReference>
<evidence type="ECO:0000313" key="2">
    <source>
        <dbReference type="EMBL" id="BAU46842.1"/>
    </source>
</evidence>
<dbReference type="KEGG" id="sva:SVA_0260"/>
<evidence type="ECO:0000313" key="3">
    <source>
        <dbReference type="Proteomes" id="UP000218899"/>
    </source>
</evidence>
<dbReference type="AlphaFoldDB" id="A0A1B4V300"/>
<proteinExistence type="predicted"/>
<gene>
    <name evidence="2" type="ORF">SVA_0260</name>
</gene>
<reference evidence="2 3" key="1">
    <citation type="submission" date="2015-08" db="EMBL/GenBank/DDBJ databases">
        <title>Complete genome sequence of Sulfurifustis variabilis.</title>
        <authorList>
            <person name="Miura A."/>
            <person name="Kojima H."/>
            <person name="Fukui M."/>
        </authorList>
    </citation>
    <scope>NUCLEOTIDE SEQUENCE [LARGE SCALE GENOMIC DNA]</scope>
    <source>
        <strain evidence="3">skN76</strain>
    </source>
</reference>
<sequence>MEIVYFTLVGAGLYFFTHWALDRVERSRGARFKHRDLIFFGIILVLALASFQIIRRLLAGA</sequence>
<dbReference type="OrthoDB" id="9953152at2"/>
<evidence type="ECO:0000256" key="1">
    <source>
        <dbReference type="SAM" id="Phobius"/>
    </source>
</evidence>
<protein>
    <recommendedName>
        <fullName evidence="4">DUF1146 domain-containing protein</fullName>
    </recommendedName>
</protein>